<keyword evidence="12" id="KW-0966">Cell projection</keyword>
<keyword evidence="7" id="KW-1005">Bacterial flagellum biogenesis</keyword>
<evidence type="ECO:0000256" key="4">
    <source>
        <dbReference type="ARBA" id="ARBA00022448"/>
    </source>
</evidence>
<accession>A0A1W6SQF4</accession>
<keyword evidence="6" id="KW-0145">Chemotaxis</keyword>
<dbReference type="Pfam" id="PF02050">
    <property type="entry name" value="FliJ"/>
    <property type="match status" value="1"/>
</dbReference>
<dbReference type="InterPro" id="IPR018006">
    <property type="entry name" value="Flag_FliJ_proteobac"/>
</dbReference>
<keyword evidence="9" id="KW-0472">Membrane</keyword>
<dbReference type="GO" id="GO:0009288">
    <property type="term" value="C:bacterial-type flagellum"/>
    <property type="evidence" value="ECO:0007669"/>
    <property type="project" value="InterPro"/>
</dbReference>
<keyword evidence="8" id="KW-0653">Protein transport</keyword>
<gene>
    <name evidence="12" type="ORF">EBAPG3_009845</name>
</gene>
<dbReference type="InterPro" id="IPR052570">
    <property type="entry name" value="FliJ"/>
</dbReference>
<organism evidence="12 13">
    <name type="scientific">Nitrosospira lacus</name>
    <dbReference type="NCBI Taxonomy" id="1288494"/>
    <lineage>
        <taxon>Bacteria</taxon>
        <taxon>Pseudomonadati</taxon>
        <taxon>Pseudomonadota</taxon>
        <taxon>Betaproteobacteria</taxon>
        <taxon>Nitrosomonadales</taxon>
        <taxon>Nitrosomonadaceae</taxon>
        <taxon>Nitrosospira</taxon>
    </lineage>
</organism>
<evidence type="ECO:0000256" key="10">
    <source>
        <dbReference type="ARBA" id="ARBA00023225"/>
    </source>
</evidence>
<evidence type="ECO:0000256" key="9">
    <source>
        <dbReference type="ARBA" id="ARBA00023136"/>
    </source>
</evidence>
<keyword evidence="13" id="KW-1185">Reference proteome</keyword>
<keyword evidence="10" id="KW-1006">Bacterial flagellum protein export</keyword>
<evidence type="ECO:0000256" key="1">
    <source>
        <dbReference type="ARBA" id="ARBA00004413"/>
    </source>
</evidence>
<evidence type="ECO:0000313" key="13">
    <source>
        <dbReference type="Proteomes" id="UP000012179"/>
    </source>
</evidence>
<comment type="subcellular location">
    <subcellularLocation>
        <location evidence="1">Cell membrane</location>
        <topology evidence="1">Peripheral membrane protein</topology>
        <orientation evidence="1">Cytoplasmic side</orientation>
    </subcellularLocation>
</comment>
<dbReference type="RefSeq" id="WP_004178674.1">
    <property type="nucleotide sequence ID" value="NZ_CP021106.3"/>
</dbReference>
<dbReference type="GO" id="GO:0005886">
    <property type="term" value="C:plasma membrane"/>
    <property type="evidence" value="ECO:0007669"/>
    <property type="project" value="UniProtKB-SubCell"/>
</dbReference>
<evidence type="ECO:0000256" key="7">
    <source>
        <dbReference type="ARBA" id="ARBA00022795"/>
    </source>
</evidence>
<dbReference type="AlphaFoldDB" id="A0A1W6SQF4"/>
<dbReference type="GO" id="GO:0003774">
    <property type="term" value="F:cytoskeletal motor activity"/>
    <property type="evidence" value="ECO:0007669"/>
    <property type="project" value="InterPro"/>
</dbReference>
<keyword evidence="12" id="KW-0969">Cilium</keyword>
<comment type="similarity">
    <text evidence="2">Belongs to the FliJ family.</text>
</comment>
<proteinExistence type="inferred from homology"/>
<dbReference type="GO" id="GO:0044781">
    <property type="term" value="P:bacterial-type flagellum organization"/>
    <property type="evidence" value="ECO:0007669"/>
    <property type="project" value="UniProtKB-KW"/>
</dbReference>
<evidence type="ECO:0000256" key="6">
    <source>
        <dbReference type="ARBA" id="ARBA00022500"/>
    </source>
</evidence>
<dbReference type="PANTHER" id="PTHR38786">
    <property type="entry name" value="FLAGELLAR FLIJ PROTEIN"/>
    <property type="match status" value="1"/>
</dbReference>
<dbReference type="Gene3D" id="1.10.287.1700">
    <property type="match status" value="1"/>
</dbReference>
<protein>
    <recommendedName>
        <fullName evidence="3">Flagellar FliJ protein</fullName>
    </recommendedName>
</protein>
<dbReference type="GO" id="GO:0071973">
    <property type="term" value="P:bacterial-type flagellum-dependent cell motility"/>
    <property type="evidence" value="ECO:0007669"/>
    <property type="project" value="InterPro"/>
</dbReference>
<dbReference type="KEGG" id="nlc:EBAPG3_009845"/>
<dbReference type="eggNOG" id="COG2882">
    <property type="taxonomic scope" value="Bacteria"/>
</dbReference>
<dbReference type="InterPro" id="IPR012823">
    <property type="entry name" value="Flagell_FliJ"/>
</dbReference>
<evidence type="ECO:0000256" key="3">
    <source>
        <dbReference type="ARBA" id="ARBA00020392"/>
    </source>
</evidence>
<evidence type="ECO:0000256" key="8">
    <source>
        <dbReference type="ARBA" id="ARBA00022927"/>
    </source>
</evidence>
<keyword evidence="12" id="KW-0282">Flagellum</keyword>
<feature type="region of interest" description="Disordered" evidence="11">
    <location>
        <begin position="130"/>
        <end position="149"/>
    </location>
</feature>
<reference evidence="12 13" key="1">
    <citation type="journal article" date="2015" name="Int. J. Syst. Evol. Microbiol.">
        <title>Nitrosospira lacus sp. nov., a psychrotolerant, ammonia-oxidizing bacterium from sandy lake sediment.</title>
        <authorList>
            <person name="Urakawa H."/>
            <person name="Garcia J.C."/>
            <person name="Nielsen J.L."/>
            <person name="Le V.Q."/>
            <person name="Kozlowski J.A."/>
            <person name="Stein L.Y."/>
            <person name="Lim C.K."/>
            <person name="Pommerening-Roser A."/>
            <person name="Martens-Habbena W."/>
            <person name="Stahl D.A."/>
            <person name="Klotz M.G."/>
        </authorList>
    </citation>
    <scope>NUCLEOTIDE SEQUENCE [LARGE SCALE GENOMIC DNA]</scope>
    <source>
        <strain evidence="12 13">APG3</strain>
    </source>
</reference>
<dbReference type="InterPro" id="IPR053716">
    <property type="entry name" value="Flag_assembly_chemotaxis_eff"/>
</dbReference>
<dbReference type="OrthoDB" id="6465096at2"/>
<evidence type="ECO:0000256" key="11">
    <source>
        <dbReference type="SAM" id="MobiDB-lite"/>
    </source>
</evidence>
<evidence type="ECO:0000256" key="5">
    <source>
        <dbReference type="ARBA" id="ARBA00022475"/>
    </source>
</evidence>
<sequence>MAKQSALDTLLELAQTRTDDAAKRLGVLNAQGIDMEAKLALLVQYWQEYSSRFQASMQQGITASDWRNYQEFLDKLDAAIVQQRGLLAATRQRVEAGRVDWQTARRTLKSYHTLAQRQMRVELMHLARHEQKETDERAVNAAAHPKESY</sequence>
<dbReference type="PRINTS" id="PR01004">
    <property type="entry name" value="FLGFLIJ"/>
</dbReference>
<name>A0A1W6SQF4_9PROT</name>
<dbReference type="Proteomes" id="UP000012179">
    <property type="component" value="Chromosome"/>
</dbReference>
<evidence type="ECO:0000313" key="12">
    <source>
        <dbReference type="EMBL" id="ARO88048.1"/>
    </source>
</evidence>
<dbReference type="PANTHER" id="PTHR38786:SF1">
    <property type="entry name" value="FLAGELLAR FLIJ PROTEIN"/>
    <property type="match status" value="1"/>
</dbReference>
<evidence type="ECO:0000256" key="2">
    <source>
        <dbReference type="ARBA" id="ARBA00010004"/>
    </source>
</evidence>
<keyword evidence="4" id="KW-0813">Transport</keyword>
<dbReference type="NCBIfam" id="TIGR02473">
    <property type="entry name" value="flagell_FliJ"/>
    <property type="match status" value="1"/>
</dbReference>
<dbReference type="GO" id="GO:0006935">
    <property type="term" value="P:chemotaxis"/>
    <property type="evidence" value="ECO:0007669"/>
    <property type="project" value="UniProtKB-KW"/>
</dbReference>
<dbReference type="EMBL" id="CP021106">
    <property type="protein sequence ID" value="ARO88048.1"/>
    <property type="molecule type" value="Genomic_DNA"/>
</dbReference>
<keyword evidence="5" id="KW-1003">Cell membrane</keyword>
<dbReference type="GO" id="GO:0015031">
    <property type="term" value="P:protein transport"/>
    <property type="evidence" value="ECO:0007669"/>
    <property type="project" value="UniProtKB-KW"/>
</dbReference>
<dbReference type="PIRSF" id="PIRSF019404">
    <property type="entry name" value="FliJ"/>
    <property type="match status" value="1"/>
</dbReference>